<accession>A0AAJ4SIR0</accession>
<sequence>MTNVLNVKTAKDITELKNNYQALVQRIAEEIMETSLNFGEAIHKCQQLDYESKWRGLADDVELEITEIMYATQINE</sequence>
<protein>
    <submittedName>
        <fullName evidence="1">Uncharacterized protein</fullName>
    </submittedName>
</protein>
<reference evidence="1 2" key="1">
    <citation type="submission" date="2018-10" db="EMBL/GenBank/DDBJ databases">
        <title>A collection Staphylococci species genome sequencing.</title>
        <authorList>
            <person name="Cole K."/>
        </authorList>
    </citation>
    <scope>NUCLEOTIDE SEQUENCE [LARGE SCALE GENOMIC DNA]</scope>
    <source>
        <strain evidence="2">NCTC 12218</strain>
    </source>
</reference>
<organism evidence="1 2">
    <name type="scientific">Mammaliicoccus sciuri</name>
    <name type="common">Staphylococcus sciuri</name>
    <dbReference type="NCBI Taxonomy" id="1296"/>
    <lineage>
        <taxon>Bacteria</taxon>
        <taxon>Bacillati</taxon>
        <taxon>Bacillota</taxon>
        <taxon>Bacilli</taxon>
        <taxon>Bacillales</taxon>
        <taxon>Staphylococcaceae</taxon>
        <taxon>Mammaliicoccus</taxon>
    </lineage>
</organism>
<name>A0AAJ4SIR0_MAMSC</name>
<dbReference type="EMBL" id="RXWV01000023">
    <property type="protein sequence ID" value="RTX73815.1"/>
    <property type="molecule type" value="Genomic_DNA"/>
</dbReference>
<dbReference type="RefSeq" id="WP_126476867.1">
    <property type="nucleotide sequence ID" value="NZ_RXWV01000023.1"/>
</dbReference>
<evidence type="ECO:0000313" key="1">
    <source>
        <dbReference type="EMBL" id="RTX73815.1"/>
    </source>
</evidence>
<evidence type="ECO:0000313" key="2">
    <source>
        <dbReference type="Proteomes" id="UP000274792"/>
    </source>
</evidence>
<dbReference type="Proteomes" id="UP000274792">
    <property type="component" value="Unassembled WGS sequence"/>
</dbReference>
<proteinExistence type="predicted"/>
<comment type="caution">
    <text evidence="1">The sequence shown here is derived from an EMBL/GenBank/DDBJ whole genome shotgun (WGS) entry which is preliminary data.</text>
</comment>
<dbReference type="AlphaFoldDB" id="A0AAJ4SIR0"/>
<gene>
    <name evidence="1" type="ORF">CD117_04295</name>
</gene>